<dbReference type="EMBL" id="CACVKT020001876">
    <property type="protein sequence ID" value="CAC5372934.1"/>
    <property type="molecule type" value="Genomic_DNA"/>
</dbReference>
<feature type="domain" description="Reverse transcriptase" evidence="1">
    <location>
        <begin position="1"/>
        <end position="175"/>
    </location>
</feature>
<gene>
    <name evidence="2" type="ORF">MCOR_10864</name>
</gene>
<protein>
    <recommendedName>
        <fullName evidence="1">Reverse transcriptase domain-containing protein</fullName>
    </recommendedName>
</protein>
<evidence type="ECO:0000313" key="3">
    <source>
        <dbReference type="Proteomes" id="UP000507470"/>
    </source>
</evidence>
<dbReference type="InterPro" id="IPR000477">
    <property type="entry name" value="RT_dom"/>
</dbReference>
<keyword evidence="3" id="KW-1185">Reference proteome</keyword>
<dbReference type="Proteomes" id="UP000507470">
    <property type="component" value="Unassembled WGS sequence"/>
</dbReference>
<dbReference type="PROSITE" id="PS50878">
    <property type="entry name" value="RT_POL"/>
    <property type="match status" value="1"/>
</dbReference>
<evidence type="ECO:0000313" key="2">
    <source>
        <dbReference type="EMBL" id="CAC5372934.1"/>
    </source>
</evidence>
<dbReference type="OrthoDB" id="6087543at2759"/>
<dbReference type="AlphaFoldDB" id="A0A6J8ASB0"/>
<dbReference type="PANTHER" id="PTHR47027:SF20">
    <property type="entry name" value="REVERSE TRANSCRIPTASE-LIKE PROTEIN WITH RNA-DIRECTED DNA POLYMERASE DOMAIN"/>
    <property type="match status" value="1"/>
</dbReference>
<accession>A0A6J8ASB0</accession>
<organism evidence="2 3">
    <name type="scientific">Mytilus coruscus</name>
    <name type="common">Sea mussel</name>
    <dbReference type="NCBI Taxonomy" id="42192"/>
    <lineage>
        <taxon>Eukaryota</taxon>
        <taxon>Metazoa</taxon>
        <taxon>Spiralia</taxon>
        <taxon>Lophotrochozoa</taxon>
        <taxon>Mollusca</taxon>
        <taxon>Bivalvia</taxon>
        <taxon>Autobranchia</taxon>
        <taxon>Pteriomorphia</taxon>
        <taxon>Mytilida</taxon>
        <taxon>Mytiloidea</taxon>
        <taxon>Mytilidae</taxon>
        <taxon>Mytilinae</taxon>
        <taxon>Mytilus</taxon>
    </lineage>
</organism>
<sequence length="175" mass="19729">MLKEGLLTSVFKNKGEKNIATNYRGITVLPVLNKVIETILKVRINPAVRATQNVTRRGFTAGSGLPNEALPVEQINRETKDNNQEYELLLLDAKSSFDVVIPSHLMKWLYHTGIDDKHWTIIQSMHTNATSAVKWNNQPTQQFNVLQGVRQGGILSTDLYKLYINPLLNILETSS</sequence>
<dbReference type="Pfam" id="PF00078">
    <property type="entry name" value="RVT_1"/>
    <property type="match status" value="1"/>
</dbReference>
<evidence type="ECO:0000259" key="1">
    <source>
        <dbReference type="PROSITE" id="PS50878"/>
    </source>
</evidence>
<proteinExistence type="predicted"/>
<name>A0A6J8ASB0_MYTCO</name>
<reference evidence="2 3" key="1">
    <citation type="submission" date="2020-06" db="EMBL/GenBank/DDBJ databases">
        <authorList>
            <person name="Li R."/>
            <person name="Bekaert M."/>
        </authorList>
    </citation>
    <scope>NUCLEOTIDE SEQUENCE [LARGE SCALE GENOMIC DNA]</scope>
    <source>
        <strain evidence="3">wild</strain>
    </source>
</reference>
<dbReference type="PANTHER" id="PTHR47027">
    <property type="entry name" value="REVERSE TRANSCRIPTASE DOMAIN-CONTAINING PROTEIN"/>
    <property type="match status" value="1"/>
</dbReference>